<feature type="region of interest" description="Disordered" evidence="10">
    <location>
        <begin position="1"/>
        <end position="28"/>
    </location>
</feature>
<feature type="region of interest" description="Disordered" evidence="10">
    <location>
        <begin position="129"/>
        <end position="152"/>
    </location>
</feature>
<evidence type="ECO:0000256" key="7">
    <source>
        <dbReference type="ARBA" id="ARBA00022840"/>
    </source>
</evidence>
<evidence type="ECO:0000256" key="1">
    <source>
        <dbReference type="ARBA" id="ARBA00009903"/>
    </source>
</evidence>
<dbReference type="SMART" id="SM00220">
    <property type="entry name" value="S_TKc"/>
    <property type="match status" value="1"/>
</dbReference>
<sequence>MLEMERVAELKRLPSKGPVSGHLSSSRRQYMDFETRDPPGMHLETLRERAARYNNNNGRSVNPTTTLGRELSQVLNVHREDVIMTQFGGDMNDFQEFEPVVSSVRTMKAKYPLLEIEEIGAADDDVTCKGSNDMSEEAGSSSFRGVSHPPEPDDMDLITTVYVPISEKAKPDSVCLMKGMSSTTTTKGPFIEDLSLCVPPKKPSPGILSPAESIVEEPATSLSPFSVARASQNTENSLLPPDSDKECVWDASLPPSTNVSPHSSSVESMNFARAMSIANSSSATSTTQRSDVVLSMDKNYCDRSISMVLDSFESAKTSASRASDSSGLSEESSWSNFTGSLNKPHKGNDPWWNAILAIRTRDGILGMSHFKLLKRLGCGDIGSVYLAELSGTRCHFAVKVMDKASLENRKKLNRAQTERDILQLLDHPFLPTLYTHFETDRFSCLVMEYCPGGDLHTLRQRQPGKHFSEYAARFYAAEVLLALEYLHMLGVVYRDLKPENVLVRDDGHIMLSDFDLSLRCAVSPTLIKTFDSDPSRRGAFCVQPTCMEPTSACIIQPSCFLSRSIFPNKNKKNKSRKTQTDFFKSHSGALPELVAEPNTRSMSFVGTHEYLAPEIIKGEGHGSAVDWWTFGIFVHELLYGKTPFKGSGNRATLFNVVGEQLKFPESPATSYAGRDLIQALLVKDPKNRLGTKRGATEIKQHPFFEGVNWALIRCSTPPEVPRQMETEPPPKYGPIDPVGFGSNSKRMMGPPPVSAAAADTKSGGKFLDFEFF</sequence>
<accession>A0ABM0YZB9</accession>
<evidence type="ECO:0000256" key="9">
    <source>
        <dbReference type="ARBA" id="ARBA00048679"/>
    </source>
</evidence>
<evidence type="ECO:0000256" key="8">
    <source>
        <dbReference type="ARBA" id="ARBA00047899"/>
    </source>
</evidence>
<comment type="similarity">
    <text evidence="1">Belongs to the protein kinase superfamily. AGC Ser/Thr protein kinase family.</text>
</comment>
<dbReference type="PROSITE" id="PS50011">
    <property type="entry name" value="PROTEIN_KINASE_DOM"/>
    <property type="match status" value="1"/>
</dbReference>
<proteinExistence type="inferred from homology"/>
<dbReference type="InterPro" id="IPR000719">
    <property type="entry name" value="Prot_kinase_dom"/>
</dbReference>
<protein>
    <recommendedName>
        <fullName evidence="2">non-specific serine/threonine protein kinase</fullName>
        <ecNumber evidence="2">2.7.11.1</ecNumber>
    </recommendedName>
</protein>
<comment type="catalytic activity">
    <reaction evidence="8">
        <text>L-threonyl-[protein] + ATP = O-phospho-L-threonyl-[protein] + ADP + H(+)</text>
        <dbReference type="Rhea" id="RHEA:46608"/>
        <dbReference type="Rhea" id="RHEA-COMP:11060"/>
        <dbReference type="Rhea" id="RHEA-COMP:11605"/>
        <dbReference type="ChEBI" id="CHEBI:15378"/>
        <dbReference type="ChEBI" id="CHEBI:30013"/>
        <dbReference type="ChEBI" id="CHEBI:30616"/>
        <dbReference type="ChEBI" id="CHEBI:61977"/>
        <dbReference type="ChEBI" id="CHEBI:456216"/>
        <dbReference type="EC" id="2.7.11.1"/>
    </reaction>
</comment>
<comment type="catalytic activity">
    <reaction evidence="9">
        <text>L-seryl-[protein] + ATP = O-phospho-L-seryl-[protein] + ADP + H(+)</text>
        <dbReference type="Rhea" id="RHEA:17989"/>
        <dbReference type="Rhea" id="RHEA-COMP:9863"/>
        <dbReference type="Rhea" id="RHEA-COMP:11604"/>
        <dbReference type="ChEBI" id="CHEBI:15378"/>
        <dbReference type="ChEBI" id="CHEBI:29999"/>
        <dbReference type="ChEBI" id="CHEBI:30616"/>
        <dbReference type="ChEBI" id="CHEBI:83421"/>
        <dbReference type="ChEBI" id="CHEBI:456216"/>
        <dbReference type="EC" id="2.7.11.1"/>
    </reaction>
</comment>
<evidence type="ECO:0000256" key="6">
    <source>
        <dbReference type="ARBA" id="ARBA00022777"/>
    </source>
</evidence>
<reference evidence="13" key="2">
    <citation type="submission" date="2025-08" db="UniProtKB">
        <authorList>
            <consortium name="RefSeq"/>
        </authorList>
    </citation>
    <scope>IDENTIFICATION</scope>
    <source>
        <tissue evidence="13">Leaf</tissue>
    </source>
</reference>
<feature type="compositionally biased region" description="Basic and acidic residues" evidence="10">
    <location>
        <begin position="1"/>
        <end position="12"/>
    </location>
</feature>
<evidence type="ECO:0000256" key="5">
    <source>
        <dbReference type="ARBA" id="ARBA00022741"/>
    </source>
</evidence>
<keyword evidence="6" id="KW-0418">Kinase</keyword>
<dbReference type="Proteomes" id="UP000694864">
    <property type="component" value="Chromosome 5"/>
</dbReference>
<reference evidence="12" key="1">
    <citation type="journal article" date="2014" name="Nat. Commun.">
        <title>The emerging biofuel crop Camelina sativa retains a highly undifferentiated hexaploid genome structure.</title>
        <authorList>
            <person name="Kagale S."/>
            <person name="Koh C."/>
            <person name="Nixon J."/>
            <person name="Bollina V."/>
            <person name="Clarke W.E."/>
            <person name="Tuteja R."/>
            <person name="Spillane C."/>
            <person name="Robinson S.J."/>
            <person name="Links M.G."/>
            <person name="Clarke C."/>
            <person name="Higgins E.E."/>
            <person name="Huebert T."/>
            <person name="Sharpe A.G."/>
            <person name="Parkin I.A."/>
        </authorList>
    </citation>
    <scope>NUCLEOTIDE SEQUENCE [LARGE SCALE GENOMIC DNA]</scope>
    <source>
        <strain evidence="12">cv. DH55</strain>
    </source>
</reference>
<evidence type="ECO:0000256" key="3">
    <source>
        <dbReference type="ARBA" id="ARBA00022527"/>
    </source>
</evidence>
<feature type="domain" description="Protein kinase" evidence="11">
    <location>
        <begin position="370"/>
        <end position="704"/>
    </location>
</feature>
<feature type="compositionally biased region" description="Polar residues" evidence="10">
    <location>
        <begin position="129"/>
        <end position="144"/>
    </location>
</feature>
<evidence type="ECO:0000313" key="12">
    <source>
        <dbReference type="Proteomes" id="UP000694864"/>
    </source>
</evidence>
<dbReference type="RefSeq" id="XP_010508244.1">
    <property type="nucleotide sequence ID" value="XM_010509942.2"/>
</dbReference>
<keyword evidence="4" id="KW-0808">Transferase</keyword>
<keyword evidence="7" id="KW-0067">ATP-binding</keyword>
<dbReference type="InterPro" id="IPR011009">
    <property type="entry name" value="Kinase-like_dom_sf"/>
</dbReference>
<dbReference type="PROSITE" id="PS00108">
    <property type="entry name" value="PROTEIN_KINASE_ST"/>
    <property type="match status" value="1"/>
</dbReference>
<evidence type="ECO:0000256" key="4">
    <source>
        <dbReference type="ARBA" id="ARBA00022679"/>
    </source>
</evidence>
<evidence type="ECO:0000313" key="13">
    <source>
        <dbReference type="RefSeq" id="XP_010508244.1"/>
    </source>
</evidence>
<dbReference type="CDD" id="cd05574">
    <property type="entry name" value="STKc_phototropin_like"/>
    <property type="match status" value="1"/>
</dbReference>
<dbReference type="GeneID" id="104784851"/>
<dbReference type="PANTHER" id="PTHR45637">
    <property type="entry name" value="FLIPPASE KINASE 1-RELATED"/>
    <property type="match status" value="1"/>
</dbReference>
<keyword evidence="3" id="KW-0723">Serine/threonine-protein kinase</keyword>
<dbReference type="InterPro" id="IPR008271">
    <property type="entry name" value="Ser/Thr_kinase_AS"/>
</dbReference>
<dbReference type="EC" id="2.7.11.1" evidence="2"/>
<organism evidence="12 13">
    <name type="scientific">Camelina sativa</name>
    <name type="common">False flax</name>
    <name type="synonym">Myagrum sativum</name>
    <dbReference type="NCBI Taxonomy" id="90675"/>
    <lineage>
        <taxon>Eukaryota</taxon>
        <taxon>Viridiplantae</taxon>
        <taxon>Streptophyta</taxon>
        <taxon>Embryophyta</taxon>
        <taxon>Tracheophyta</taxon>
        <taxon>Spermatophyta</taxon>
        <taxon>Magnoliopsida</taxon>
        <taxon>eudicotyledons</taxon>
        <taxon>Gunneridae</taxon>
        <taxon>Pentapetalae</taxon>
        <taxon>rosids</taxon>
        <taxon>malvids</taxon>
        <taxon>Brassicales</taxon>
        <taxon>Brassicaceae</taxon>
        <taxon>Camelineae</taxon>
        <taxon>Camelina</taxon>
    </lineage>
</organism>
<name>A0ABM0YZB9_CAMSA</name>
<dbReference type="SUPFAM" id="SSF56112">
    <property type="entry name" value="Protein kinase-like (PK-like)"/>
    <property type="match status" value="1"/>
</dbReference>
<dbReference type="Pfam" id="PF00069">
    <property type="entry name" value="Pkinase"/>
    <property type="match status" value="2"/>
</dbReference>
<keyword evidence="5" id="KW-0547">Nucleotide-binding</keyword>
<dbReference type="Gene3D" id="1.10.510.10">
    <property type="entry name" value="Transferase(Phosphotransferase) domain 1"/>
    <property type="match status" value="2"/>
</dbReference>
<keyword evidence="12" id="KW-1185">Reference proteome</keyword>
<gene>
    <name evidence="13" type="primary">LOC104784851</name>
</gene>
<dbReference type="Gene3D" id="3.30.200.20">
    <property type="entry name" value="Phosphorylase Kinase, domain 1"/>
    <property type="match status" value="1"/>
</dbReference>
<evidence type="ECO:0000259" key="11">
    <source>
        <dbReference type="PROSITE" id="PS50011"/>
    </source>
</evidence>
<evidence type="ECO:0000256" key="2">
    <source>
        <dbReference type="ARBA" id="ARBA00012513"/>
    </source>
</evidence>
<evidence type="ECO:0000256" key="10">
    <source>
        <dbReference type="SAM" id="MobiDB-lite"/>
    </source>
</evidence>